<organism evidence="1 2">
    <name type="scientific">Vagococcus teuberi</name>
    <dbReference type="NCBI Taxonomy" id="519472"/>
    <lineage>
        <taxon>Bacteria</taxon>
        <taxon>Bacillati</taxon>
        <taxon>Bacillota</taxon>
        <taxon>Bacilli</taxon>
        <taxon>Lactobacillales</taxon>
        <taxon>Enterococcaceae</taxon>
        <taxon>Vagococcus</taxon>
    </lineage>
</organism>
<gene>
    <name evidence="1" type="ORF">BHY08_04660</name>
</gene>
<proteinExistence type="predicted"/>
<dbReference type="AlphaFoldDB" id="A0A1J0A8I2"/>
<dbReference type="InterPro" id="IPR019004">
    <property type="entry name" value="YqeY/Aim41"/>
</dbReference>
<dbReference type="PANTHER" id="PTHR28055">
    <property type="entry name" value="ALTERED INHERITANCE OF MITOCHONDRIA PROTEIN 41, MITOCHONDRIAL"/>
    <property type="match status" value="1"/>
</dbReference>
<dbReference type="Proteomes" id="UP000191200">
    <property type="component" value="Chromosome"/>
</dbReference>
<keyword evidence="2" id="KW-1185">Reference proteome</keyword>
<dbReference type="Pfam" id="PF09424">
    <property type="entry name" value="YqeY"/>
    <property type="match status" value="1"/>
</dbReference>
<dbReference type="SUPFAM" id="SSF89095">
    <property type="entry name" value="GatB/YqeY motif"/>
    <property type="match status" value="1"/>
</dbReference>
<dbReference type="PANTHER" id="PTHR28055:SF1">
    <property type="entry name" value="ALTERED INHERITANCE OF MITOCHONDRIA PROTEIN 41, MITOCHONDRIAL"/>
    <property type="match status" value="1"/>
</dbReference>
<dbReference type="GO" id="GO:0016740">
    <property type="term" value="F:transferase activity"/>
    <property type="evidence" value="ECO:0007669"/>
    <property type="project" value="UniProtKB-KW"/>
</dbReference>
<reference evidence="1 2" key="1">
    <citation type="submission" date="2016-09" db="EMBL/GenBank/DDBJ databases">
        <title>Vagococcus teuberi sp. nov., isolated from the Malian artisanal sour milk fene.</title>
        <authorList>
            <person name="Wullschleger S."/>
            <person name="Seifert C."/>
            <person name="Baumgartner S."/>
            <person name="Lacroix C."/>
            <person name="Bonfoh B."/>
            <person name="Stevens M.J."/>
            <person name="Meile L."/>
        </authorList>
    </citation>
    <scope>NUCLEOTIDE SEQUENCE [LARGE SCALE GENOMIC DNA]</scope>
    <source>
        <strain evidence="1 2">DSM 21459</strain>
    </source>
</reference>
<dbReference type="Gene3D" id="1.10.1510.10">
    <property type="entry name" value="Uncharacterised protein YqeY/AIM41 PF09424, N-terminal domain"/>
    <property type="match status" value="1"/>
</dbReference>
<dbReference type="InterPro" id="IPR042184">
    <property type="entry name" value="YqeY/Aim41_N"/>
</dbReference>
<evidence type="ECO:0000313" key="1">
    <source>
        <dbReference type="EMBL" id="APB32223.1"/>
    </source>
</evidence>
<dbReference type="KEGG" id="vte:BHY08_04660"/>
<dbReference type="GO" id="GO:0016884">
    <property type="term" value="F:carbon-nitrogen ligase activity, with glutamine as amido-N-donor"/>
    <property type="evidence" value="ECO:0007669"/>
    <property type="project" value="InterPro"/>
</dbReference>
<keyword evidence="1" id="KW-0808">Transferase</keyword>
<sequence length="149" mass="16862">MTLLDRLNNDIKVAMKAKDKETLSVLRMMKSSIQNEEIKKGESLSSDEELTVLSREMKQRKDSLQEFKDAKRDDLVEKVSAEIKIVDRYMPEQFSEDELRSIIESAIDETDASSMKDFGKVMGIVMPKTKGKADGQKVNSLVKESLASL</sequence>
<dbReference type="EMBL" id="CP017267">
    <property type="protein sequence ID" value="APB32223.1"/>
    <property type="molecule type" value="Genomic_DNA"/>
</dbReference>
<dbReference type="InterPro" id="IPR003789">
    <property type="entry name" value="Asn/Gln_tRNA_amidoTrase-B-like"/>
</dbReference>
<evidence type="ECO:0000313" key="2">
    <source>
        <dbReference type="Proteomes" id="UP000191200"/>
    </source>
</evidence>
<protein>
    <submittedName>
        <fullName evidence="1">Aspartyl-tRNA amidotransferase</fullName>
    </submittedName>
</protein>
<dbReference type="Gene3D" id="1.10.10.410">
    <property type="match status" value="1"/>
</dbReference>
<dbReference type="OrthoDB" id="9794041at2"/>
<accession>A0A1J0A8I2</accession>
<dbReference type="RefSeq" id="WP_071457832.1">
    <property type="nucleotide sequence ID" value="NZ_CABJEN010000001.1"/>
</dbReference>
<dbReference type="InterPro" id="IPR023168">
    <property type="entry name" value="GatB_Yqey_C_2"/>
</dbReference>
<dbReference type="STRING" id="519472.BHY08_04660"/>
<name>A0A1J0A8I2_9ENTE</name>